<protein>
    <submittedName>
        <fullName evidence="2">Phage shock protein A (PspA) family protein</fullName>
    </submittedName>
</protein>
<name>A0A4Q7NYR7_9FIRM</name>
<dbReference type="OrthoDB" id="9779630at2"/>
<accession>A0A4Q7NYR7</accession>
<dbReference type="AlphaFoldDB" id="A0A4Q7NYR7"/>
<evidence type="ECO:0000313" key="3">
    <source>
        <dbReference type="Proteomes" id="UP000292927"/>
    </source>
</evidence>
<organism evidence="2 3">
    <name type="scientific">Cuneatibacter caecimuris</name>
    <dbReference type="NCBI Taxonomy" id="1796618"/>
    <lineage>
        <taxon>Bacteria</taxon>
        <taxon>Bacillati</taxon>
        <taxon>Bacillota</taxon>
        <taxon>Clostridia</taxon>
        <taxon>Lachnospirales</taxon>
        <taxon>Lachnospiraceae</taxon>
        <taxon>Cuneatibacter</taxon>
    </lineage>
</organism>
<reference evidence="2 3" key="1">
    <citation type="submission" date="2019-02" db="EMBL/GenBank/DDBJ databases">
        <title>Genomic Encyclopedia of Type Strains, Phase IV (KMG-IV): sequencing the most valuable type-strain genomes for metagenomic binning, comparative biology and taxonomic classification.</title>
        <authorList>
            <person name="Goeker M."/>
        </authorList>
    </citation>
    <scope>NUCLEOTIDE SEQUENCE [LARGE SCALE GENOMIC DNA]</scope>
    <source>
        <strain evidence="2 3">DSM 29486</strain>
    </source>
</reference>
<proteinExistence type="inferred from homology"/>
<comment type="similarity">
    <text evidence="1">Belongs to the PspA/Vipp/IM30 family.</text>
</comment>
<dbReference type="Proteomes" id="UP000292927">
    <property type="component" value="Unassembled WGS sequence"/>
</dbReference>
<comment type="caution">
    <text evidence="2">The sequence shown here is derived from an EMBL/GenBank/DDBJ whole genome shotgun (WGS) entry which is preliminary data.</text>
</comment>
<sequence length="227" mass="24436">MGIIQRFADIMSANINALLDRAEDPAKMIDQYLRNLESDLGKVKAETASVMADATRAKRELDECSAEVAKMQSYAEKAIVAGNEADAKQFLMKKNQLVQKQAALQQASDIAQANAVKMRQMHDKLVNDISSLNARRDTIKAKVAAAKAQEKINQIGSSVSGAADSLSAFDRMEAKAEKMLDQANAMAELNNSSSADPVEDLAAKYDAAPDSDVDAELAALKAKMGLQ</sequence>
<gene>
    <name evidence="2" type="ORF">EV209_3101</name>
</gene>
<keyword evidence="3" id="KW-1185">Reference proteome</keyword>
<dbReference type="PANTHER" id="PTHR31088:SF6">
    <property type="entry name" value="PHAGE SHOCK PROTEIN A"/>
    <property type="match status" value="1"/>
</dbReference>
<dbReference type="Pfam" id="PF04012">
    <property type="entry name" value="PspA_IM30"/>
    <property type="match status" value="1"/>
</dbReference>
<dbReference type="InterPro" id="IPR007157">
    <property type="entry name" value="PspA_VIPP1"/>
</dbReference>
<dbReference type="EMBL" id="SGXF01000009">
    <property type="protein sequence ID" value="RZS92387.1"/>
    <property type="molecule type" value="Genomic_DNA"/>
</dbReference>
<dbReference type="RefSeq" id="WP_130436329.1">
    <property type="nucleotide sequence ID" value="NZ_SGXF01000009.1"/>
</dbReference>
<evidence type="ECO:0000313" key="2">
    <source>
        <dbReference type="EMBL" id="RZS92387.1"/>
    </source>
</evidence>
<evidence type="ECO:0000256" key="1">
    <source>
        <dbReference type="ARBA" id="ARBA00043985"/>
    </source>
</evidence>
<dbReference type="PANTHER" id="PTHR31088">
    <property type="entry name" value="MEMBRANE-ASSOCIATED PROTEIN VIPP1, CHLOROPLASTIC"/>
    <property type="match status" value="1"/>
</dbReference>